<sequence length="105" mass="11454">MQGSYSNLNPECNEFHYDMDKLTKGEDVKEEELVGEGGNRSQSESCLILSELEASAPQSEHGGLSLLVPESAVKCPVEEMLGQQTMESQCEPNSHAHVRGVGIFN</sequence>
<accession>A0A0S7EJD7</accession>
<evidence type="ECO:0000313" key="1">
    <source>
        <dbReference type="EMBL" id="JAO05252.1"/>
    </source>
</evidence>
<feature type="non-terminal residue" evidence="1">
    <location>
        <position position="105"/>
    </location>
</feature>
<proteinExistence type="predicted"/>
<reference evidence="1" key="1">
    <citation type="submission" date="2014-12" db="EMBL/GenBank/DDBJ databases">
        <title>Parallel Evolution in Life History Adaptation Evident in the Tissue-Specific Poeciliopsis prolifica transcriptome.</title>
        <authorList>
            <person name="Jue N.K."/>
            <person name="Foley R.J."/>
            <person name="Obergfell C."/>
            <person name="Reznick D.N."/>
            <person name="O'Neill R.J."/>
            <person name="O'Neill M.J."/>
        </authorList>
    </citation>
    <scope>NUCLEOTIDE SEQUENCE</scope>
</reference>
<gene>
    <name evidence="1" type="primary">PPUP9136</name>
</gene>
<protein>
    <submittedName>
        <fullName evidence="1">PPUP9136</fullName>
    </submittedName>
</protein>
<dbReference type="AlphaFoldDB" id="A0A0S7EJD7"/>
<organism evidence="1">
    <name type="scientific">Poeciliopsis prolifica</name>
    <name type="common">blackstripe livebearer</name>
    <dbReference type="NCBI Taxonomy" id="188132"/>
    <lineage>
        <taxon>Eukaryota</taxon>
        <taxon>Metazoa</taxon>
        <taxon>Chordata</taxon>
        <taxon>Craniata</taxon>
        <taxon>Vertebrata</taxon>
        <taxon>Euteleostomi</taxon>
        <taxon>Actinopterygii</taxon>
        <taxon>Neopterygii</taxon>
        <taxon>Teleostei</taxon>
        <taxon>Neoteleostei</taxon>
        <taxon>Acanthomorphata</taxon>
        <taxon>Ovalentaria</taxon>
        <taxon>Atherinomorphae</taxon>
        <taxon>Cyprinodontiformes</taxon>
        <taxon>Poeciliidae</taxon>
        <taxon>Poeciliinae</taxon>
        <taxon>Poeciliopsis</taxon>
    </lineage>
</organism>
<dbReference type="EMBL" id="GBYX01476425">
    <property type="protein sequence ID" value="JAO05252.1"/>
    <property type="molecule type" value="Transcribed_RNA"/>
</dbReference>
<name>A0A0S7EJD7_9TELE</name>